<evidence type="ECO:0000313" key="2">
    <source>
        <dbReference type="EMBL" id="MTV29946.1"/>
    </source>
</evidence>
<dbReference type="SUPFAM" id="SSF47413">
    <property type="entry name" value="lambda repressor-like DNA-binding domains"/>
    <property type="match status" value="1"/>
</dbReference>
<dbReference type="InterPro" id="IPR001387">
    <property type="entry name" value="Cro/C1-type_HTH"/>
</dbReference>
<dbReference type="PROSITE" id="PS50943">
    <property type="entry name" value="HTH_CROC1"/>
    <property type="match status" value="1"/>
</dbReference>
<accession>A0A6N8DJC1</accession>
<comment type="caution">
    <text evidence="2">The sequence shown here is derived from an EMBL/GenBank/DDBJ whole genome shotgun (WGS) entry which is preliminary data.</text>
</comment>
<dbReference type="Gene3D" id="1.10.260.40">
    <property type="entry name" value="lambda repressor-like DNA-binding domains"/>
    <property type="match status" value="1"/>
</dbReference>
<dbReference type="EMBL" id="WNKS01000002">
    <property type="protein sequence ID" value="MTV29946.1"/>
    <property type="molecule type" value="Genomic_DNA"/>
</dbReference>
<dbReference type="GO" id="GO:0003677">
    <property type="term" value="F:DNA binding"/>
    <property type="evidence" value="ECO:0007669"/>
    <property type="project" value="InterPro"/>
</dbReference>
<reference evidence="2 3" key="1">
    <citation type="submission" date="2019-11" db="EMBL/GenBank/DDBJ databases">
        <title>Whole-genome sequence of a Rhodoblastus acidophilus DSM 142.</title>
        <authorList>
            <person name="Kyndt J.A."/>
            <person name="Meyer T.E."/>
        </authorList>
    </citation>
    <scope>NUCLEOTIDE SEQUENCE [LARGE SCALE GENOMIC DNA]</scope>
    <source>
        <strain evidence="2 3">DSM 142</strain>
    </source>
</reference>
<name>A0A6N8DJC1_RHOAC</name>
<evidence type="ECO:0000313" key="3">
    <source>
        <dbReference type="Proteomes" id="UP000439113"/>
    </source>
</evidence>
<proteinExistence type="predicted"/>
<evidence type="ECO:0000259" key="1">
    <source>
        <dbReference type="PROSITE" id="PS50943"/>
    </source>
</evidence>
<feature type="domain" description="HTH cro/C1-type" evidence="1">
    <location>
        <begin position="9"/>
        <end position="63"/>
    </location>
</feature>
<dbReference type="Pfam" id="PF01381">
    <property type="entry name" value="HTH_3"/>
    <property type="match status" value="1"/>
</dbReference>
<dbReference type="AlphaFoldDB" id="A0A6N8DJC1"/>
<dbReference type="SMART" id="SM00530">
    <property type="entry name" value="HTH_XRE"/>
    <property type="match status" value="1"/>
</dbReference>
<gene>
    <name evidence="2" type="ORF">GJ654_02940</name>
</gene>
<dbReference type="InterPro" id="IPR010982">
    <property type="entry name" value="Lambda_DNA-bd_dom_sf"/>
</dbReference>
<sequence length="79" mass="8497">MNEEVGRRIRMLRMLMGKSRDNLAEALGVSPGRIEAFESGSGGIGAQLLQQLSDELNVPPSFFLDAADAPRIAHISTAD</sequence>
<organism evidence="2 3">
    <name type="scientific">Rhodoblastus acidophilus</name>
    <name type="common">Rhodopseudomonas acidophila</name>
    <dbReference type="NCBI Taxonomy" id="1074"/>
    <lineage>
        <taxon>Bacteria</taxon>
        <taxon>Pseudomonadati</taxon>
        <taxon>Pseudomonadota</taxon>
        <taxon>Alphaproteobacteria</taxon>
        <taxon>Hyphomicrobiales</taxon>
        <taxon>Rhodoblastaceae</taxon>
        <taxon>Rhodoblastus</taxon>
    </lineage>
</organism>
<protein>
    <submittedName>
        <fullName evidence="2">Helix-turn-helix domain-containing protein</fullName>
    </submittedName>
</protein>
<dbReference type="CDD" id="cd00093">
    <property type="entry name" value="HTH_XRE"/>
    <property type="match status" value="1"/>
</dbReference>
<dbReference type="Proteomes" id="UP000439113">
    <property type="component" value="Unassembled WGS sequence"/>
</dbReference>